<dbReference type="InterPro" id="IPR013595">
    <property type="entry name" value="Pept_S33_TAP-like_C"/>
</dbReference>
<evidence type="ECO:0000256" key="1">
    <source>
        <dbReference type="ARBA" id="ARBA00021843"/>
    </source>
</evidence>
<evidence type="ECO:0000313" key="6">
    <source>
        <dbReference type="Proteomes" id="UP000325122"/>
    </source>
</evidence>
<comment type="caution">
    <text evidence="5">The sequence shown here is derived from an EMBL/GenBank/DDBJ whole genome shotgun (WGS) entry which is preliminary data.</text>
</comment>
<dbReference type="InterPro" id="IPR029058">
    <property type="entry name" value="AB_hydrolase_fold"/>
</dbReference>
<dbReference type="Proteomes" id="UP000325122">
    <property type="component" value="Unassembled WGS sequence"/>
</dbReference>
<dbReference type="Pfam" id="PF08386">
    <property type="entry name" value="Abhydrolase_4"/>
    <property type="match status" value="1"/>
</dbReference>
<name>A0A5M6ZJE8_9PROT</name>
<keyword evidence="2" id="KW-0472">Membrane</keyword>
<gene>
    <name evidence="5" type="ORF">F1654_02805</name>
</gene>
<organism evidence="5 6">
    <name type="scientific">Alkalicaulis satelles</name>
    <dbReference type="NCBI Taxonomy" id="2609175"/>
    <lineage>
        <taxon>Bacteria</taxon>
        <taxon>Pseudomonadati</taxon>
        <taxon>Pseudomonadota</taxon>
        <taxon>Alphaproteobacteria</taxon>
        <taxon>Maricaulales</taxon>
        <taxon>Maricaulaceae</taxon>
        <taxon>Alkalicaulis</taxon>
    </lineage>
</organism>
<evidence type="ECO:0000259" key="3">
    <source>
        <dbReference type="Pfam" id="PF00561"/>
    </source>
</evidence>
<dbReference type="InterPro" id="IPR005944">
    <property type="entry name" value="Pro_iminopeptidase"/>
</dbReference>
<proteinExistence type="predicted"/>
<dbReference type="AlphaFoldDB" id="A0A5M6ZJE8"/>
<feature type="domain" description="Peptidase S33 tripeptidyl aminopeptidase-like C-terminal" evidence="4">
    <location>
        <begin position="487"/>
        <end position="567"/>
    </location>
</feature>
<dbReference type="GO" id="GO:0006508">
    <property type="term" value="P:proteolysis"/>
    <property type="evidence" value="ECO:0007669"/>
    <property type="project" value="InterPro"/>
</dbReference>
<evidence type="ECO:0000313" key="5">
    <source>
        <dbReference type="EMBL" id="KAA5804942.1"/>
    </source>
</evidence>
<dbReference type="SUPFAM" id="SSF53474">
    <property type="entry name" value="alpha/beta-Hydrolases"/>
    <property type="match status" value="1"/>
</dbReference>
<keyword evidence="6" id="KW-1185">Reference proteome</keyword>
<dbReference type="GO" id="GO:0005737">
    <property type="term" value="C:cytoplasm"/>
    <property type="evidence" value="ECO:0007669"/>
    <property type="project" value="InterPro"/>
</dbReference>
<dbReference type="Pfam" id="PF00561">
    <property type="entry name" value="Abhydrolase_1"/>
    <property type="match status" value="1"/>
</dbReference>
<reference evidence="5 6" key="1">
    <citation type="submission" date="2019-09" db="EMBL/GenBank/DDBJ databases">
        <authorList>
            <person name="Kevbrin V."/>
            <person name="Grouzdev D.S."/>
        </authorList>
    </citation>
    <scope>NUCLEOTIDE SEQUENCE [LARGE SCALE GENOMIC DNA]</scope>
    <source>
        <strain evidence="5 6">G-192</strain>
    </source>
</reference>
<dbReference type="Gene3D" id="3.40.50.1820">
    <property type="entry name" value="alpha/beta hydrolase"/>
    <property type="match status" value="1"/>
</dbReference>
<accession>A0A5M6ZJE8</accession>
<dbReference type="PANTHER" id="PTHR43722">
    <property type="entry name" value="PROLINE IMINOPEPTIDASE"/>
    <property type="match status" value="1"/>
</dbReference>
<sequence>MKARRRLIRRGPSAIAPAAPALSCALTDHRPCFLLAAVSRGAPVMIRIISAAAALLAAGALAWADQPEDEGLIAQPLNDAGLDADVEGERPAPTLNDGADIGPTPMVCPFKGAIDYEPGDISCGVITVPENRERDGSRLIQLHYVRIAATGQDEDEEAYREDPVIYLTGGPGVGVDGYVARLKDHDIAKTRDLYILEQRGIGASTSFCPHFNRLDPALNNARDLDKMMIANAERTALCFREAAAQGIDLSGYNTVENARDVRALRQALGYEQWNVWGISYGSHLGQMLLREDPDGVRALVLDAIVPNDVEGLFDFARLFDTLVANFDQDCSGARACRDLEARMFAAMESLRDDPIYLPAADSELVPGGEVWLPPALLAYLPFSMAYEEATYPFIPAVISNLADALQRRDQRVLDGLAVALSSDMGPGGGFSMSPGMSAAVQCNDGYVHGEADTAEANADSRWAGLVISPAGARRAAQVCEEAGLFPRPRDQYALVQSEVPTLIVNGAWDPITPPWLAVYIHEAMPGSRYVETPYAGHGPTRSMPECGGQVMRDFFDTRDLDGLDASCLEEGPGAPEYEDLVWTTALFKMLALTPDAPASFTLPLIWAGLPSLILLLGFLMIPAALLARVIDKRPAADIAALTGGARLTAWLAALSALTGAALIGAGVSRLVEDADTALIAGLAQPAGAGLWLLVLTGLLGLASLALLIRTKLSGERVRIGSLTGLGLMGLSAVALTAFAIAFDLTAF</sequence>
<feature type="transmembrane region" description="Helical" evidence="2">
    <location>
        <begin position="647"/>
        <end position="668"/>
    </location>
</feature>
<dbReference type="GO" id="GO:0004177">
    <property type="term" value="F:aminopeptidase activity"/>
    <property type="evidence" value="ECO:0007669"/>
    <property type="project" value="UniProtKB-EC"/>
</dbReference>
<feature type="transmembrane region" description="Helical" evidence="2">
    <location>
        <begin position="604"/>
        <end position="626"/>
    </location>
</feature>
<keyword evidence="2" id="KW-0812">Transmembrane</keyword>
<feature type="domain" description="AB hydrolase-1" evidence="3">
    <location>
        <begin position="163"/>
        <end position="328"/>
    </location>
</feature>
<keyword evidence="2" id="KW-1133">Transmembrane helix</keyword>
<dbReference type="InterPro" id="IPR000073">
    <property type="entry name" value="AB_hydrolase_1"/>
</dbReference>
<dbReference type="EMBL" id="VWOJ01000001">
    <property type="protein sequence ID" value="KAA5804942.1"/>
    <property type="molecule type" value="Genomic_DNA"/>
</dbReference>
<feature type="transmembrane region" description="Helical" evidence="2">
    <location>
        <begin position="719"/>
        <end position="742"/>
    </location>
</feature>
<keyword evidence="5" id="KW-0378">Hydrolase</keyword>
<evidence type="ECO:0000259" key="4">
    <source>
        <dbReference type="Pfam" id="PF08386"/>
    </source>
</evidence>
<evidence type="ECO:0000256" key="2">
    <source>
        <dbReference type="SAM" id="Phobius"/>
    </source>
</evidence>
<protein>
    <recommendedName>
        <fullName evidence="1">Proline iminopeptidase</fullName>
    </recommendedName>
</protein>
<feature type="transmembrane region" description="Helical" evidence="2">
    <location>
        <begin position="688"/>
        <end position="707"/>
    </location>
</feature>
<dbReference type="PANTHER" id="PTHR43722:SF1">
    <property type="entry name" value="PROLINE IMINOPEPTIDASE"/>
    <property type="match status" value="1"/>
</dbReference>